<dbReference type="GO" id="GO:0005874">
    <property type="term" value="C:microtubule"/>
    <property type="evidence" value="ECO:0007669"/>
    <property type="project" value="UniProtKB-KW"/>
</dbReference>
<evidence type="ECO:0000256" key="11">
    <source>
        <dbReference type="ARBA" id="ARBA00022989"/>
    </source>
</evidence>
<evidence type="ECO:0000259" key="25">
    <source>
        <dbReference type="Pfam" id="PF25007"/>
    </source>
</evidence>
<keyword evidence="16 22" id="KW-0472">Membrane</keyword>
<keyword evidence="14" id="KW-0406">Ion transport</keyword>
<evidence type="ECO:0000256" key="16">
    <source>
        <dbReference type="ARBA" id="ARBA00023136"/>
    </source>
</evidence>
<dbReference type="GO" id="GO:0007035">
    <property type="term" value="P:vacuolar acidification"/>
    <property type="evidence" value="ECO:0007669"/>
    <property type="project" value="TreeGrafter"/>
</dbReference>
<dbReference type="FunFam" id="1.20.140.100:FF:000001">
    <property type="entry name" value="dynein heavy chain 17, axonemal"/>
    <property type="match status" value="1"/>
</dbReference>
<keyword evidence="7 22" id="KW-0812">Transmembrane</keyword>
<dbReference type="Pfam" id="PF08393">
    <property type="entry name" value="DHC_N2"/>
    <property type="match status" value="1"/>
</dbReference>
<keyword evidence="15" id="KW-0969">Cilium</keyword>
<sequence>MGSLFRSEPMCLAQLFLQSGTAYECLSALGEKGLVQFRDLNQNVSSFQRKFVGEVKRCEELERILVYLVQEITRANIPLPEGEASPPAPPPKQVLEMQEQLQKLEVELREVTKNKEKLRKNLLELIEYTHMLRVTRTFVKRNVEFEPTYEEFPSLENDSLLDYSSMQRLGAKLGFVSGLIHQGKVDAFEKMLWRVCKGYTIVTYAELDESLEDPETGEVIKWYVFLISFWGEQIGHKVKKICDCYHCHIYPYPNTAEERKEIQEGLNTRIQDLYTVLHKTEDYLRQVLCKAAESVYSRVIQVKKMKAIYHMLNMCSFDVTNKCLIAEVWCPEAELRDLRRALEEGSRESGATIPSFMNTIPTKETPPTLIRTNRFTEGFQNIVDAYGVGSYREVNPALFTIITFPFLFAVMFGDLGHGFVMFLFALLLVVNENRPGLNQSQEILRMFFNGRYILLLMGLFSVYTGLVYNDCFSKSVNIFGSRWNVSAMYSSSHAAQERDKMVLWNDSVVRHSRVLQLDPAVPGVFRGPYPFGIDPIWNLATNRLTFLNSFKMKMSVILGIIHMTFGVTLGIFNHLHFRKKFNILLVSIPELLFMLCIFGYLIFMIVYKWLVFSAETSREAPSILIEFINMFIFPASGTSGLYPGQEHVQKVLLVVTALSVPVLFLGKPLFLLWLHNGRSCFGVSRSGYTLVRKDSEEEVSLLGNQDIEEGSNQMEDGCREMTCEEFNFGEILMTQVIHSIEYCLGCISNTASYLRLWALSLAHAQLSDVLWAMLMRVGLRVDTTLGVLLLLPVIALFAVLTIFILLIMEGLSAFLHAIRLHWVEFQNKFYVATGPVSCSTPGAPRSAMDDLRVLWMRDRVYTAFGLTDPQLFEELLNRDDGDVEDLILHFLNQASDEEGASTLFFYRTLVPEEVEVELDSEMPATSEEEEEEEESASTDRGPEPIPEASDMKEAMEIMPETLEYGVLNANVLHFLRGIVCQVFLPALSFNQHKTDMTLGAPPLSPADSFMREVDLPGETLEYHSVQLIRDEFLMNIQKFANSIQRTMQQLEGEIKLEMPSISVEGEVSYLAADPDTVEILEQCVINWLNQISAAVEGQLKKTPQGNGPLAEIEFWRERNATLSALYEQTKLPTVRKVLDVIRESDSLLVANLQPVLAELLKFHTEASDNVRFLSTVERHFKNITHGASFQVVLDTIPSMMSALRMVWIISRHFNKDERMIPLMERVAWEIADRVCRVVNLRTLFKYEAARAALGGTLGSPGAAEARGSGKFLRKPKADLRFCPTGQVMEEFHNIFGPELKAVTGDPKRIDDVLCRVDGLVTPMENLTFDPFSVKSSQYWKYVMDDFKIEVLARLFYGLFKFQVIEKEAKNFIDESFKTLRSAEAAFDMLLKFKHIRSREAVNRQMMMKFNDILAQYCKEIDIVNKIFVQNLENPPLHKNHPPVAGSIYWERSLFHRIKHTILRFQEVREMLDSERGQEVKQKYLEVGRRMKDYEDRKYEQWREGTEQVLPGLMKKSLLTKSSATNEEAATLEKGAVFAINFSPALKEIIHETKYLEQLGFPVPELARNVALQEDKFLRYTDGIQRMLDHYHVLLGTLNEAEAALLDDHSQELVRVFRSGYKRLNWNSLGIADYIGRCKQAIGKFESLVHQIHKNSDDISSRLAHIESVNLFKYPAPKSDEDLPGVKEFFEHIELERARDVDHMVRWYLAIGPLLTKVEGLVVHTNTGKAPKLASYYEYWENRIYEALIRLILKNLQSFNSLVLGSVPLFQAETILTAPEIILHPNANEIDKLCVNCVRNCVEITKNFVRWMNGSCIECPPQKGEEEEVVIISFHNDICLNPQIIEQAVMIPQNVHRLLVNLMKYLQRWKRYRPLWKLDKAIVMEKFAAKKPPCVAYDEKLQFYSKIAGDVMRHPLVKDEHCIRLQLGPLASTVQENAKSWVFSLGRLLNESAKEELESLQEEIESLSKNLKKSPSTLEELKFVLATIAEIKSKSLVMELRYKDVQERYRTLAMYKIFPSDAEKELVDNIESMWVNLFNDSVNVEHALGGIKRTFTEITRSEIMNFRSQIEDFARRFYSEGPGSVGEDLDKGVELLGVFEKEMAKHEKGRQELANAEKLFDLPITMYPELLKVQKELSGLRMIYDLYQGLKVAKEEWSQTLWINLNVQFLQEGIDGFLKALRKLPRHIRTLTVAFHLEARMKAFKESIPLLLDLKHEALRDRHWKELMEKTGVVFEMTDTFTLENMFAMELDKHTDVLNEIVTAAVKEVAIEKAVKDILDTWENMKFNVMKYYKGTQERGYILGSVDEIIQTLDDNTVNLQSISGSRFVGPFLQTVHKWEKTLSLIGEVIEIWMLVQRKWMYLESIFIGGDIRSQLPDEAKKFDNIDRVFKRARSDNNFHGILGDFTS</sequence>
<dbReference type="Pfam" id="PF01496">
    <property type="entry name" value="V_ATPase_I"/>
    <property type="match status" value="1"/>
</dbReference>
<evidence type="ECO:0000256" key="15">
    <source>
        <dbReference type="ARBA" id="ARBA00023069"/>
    </source>
</evidence>
<comment type="caution">
    <text evidence="26">The sequence shown here is derived from an EMBL/GenBank/DDBJ whole genome shotgun (WGS) entry which is preliminary data.</text>
</comment>
<keyword evidence="11 22" id="KW-1133">Transmembrane helix</keyword>
<feature type="domain" description="Dynein axonemal heavy chain 2/5/8 coiled-coil" evidence="25">
    <location>
        <begin position="1946"/>
        <end position="2038"/>
    </location>
</feature>
<keyword evidence="13 20" id="KW-0175">Coiled coil</keyword>
<evidence type="ECO:0000256" key="9">
    <source>
        <dbReference type="ARBA" id="ARBA00022741"/>
    </source>
</evidence>
<feature type="domain" description="Dynein heavy chain tail" evidence="23">
    <location>
        <begin position="1078"/>
        <end position="1248"/>
    </location>
</feature>
<evidence type="ECO:0000256" key="3">
    <source>
        <dbReference type="ARBA" id="ARBA00008887"/>
    </source>
</evidence>
<proteinExistence type="inferred from homology"/>
<dbReference type="GO" id="GO:0005930">
    <property type="term" value="C:axoneme"/>
    <property type="evidence" value="ECO:0007669"/>
    <property type="project" value="UniProtKB-SubCell"/>
</dbReference>
<evidence type="ECO:0000259" key="23">
    <source>
        <dbReference type="Pfam" id="PF08385"/>
    </source>
</evidence>
<comment type="similarity">
    <text evidence="4">Belongs to the V-ATPase 116 kDa subunit family.</text>
</comment>
<evidence type="ECO:0000256" key="7">
    <source>
        <dbReference type="ARBA" id="ARBA00022692"/>
    </source>
</evidence>
<evidence type="ECO:0000256" key="8">
    <source>
        <dbReference type="ARBA" id="ARBA00022701"/>
    </source>
</evidence>
<dbReference type="PANTHER" id="PTHR11629">
    <property type="entry name" value="VACUOLAR PROTON ATPASES"/>
    <property type="match status" value="1"/>
</dbReference>
<gene>
    <name evidence="26" type="ORF">SUZIE_149730</name>
</gene>
<keyword evidence="6" id="KW-0963">Cytoplasm</keyword>
<evidence type="ECO:0000313" key="27">
    <source>
        <dbReference type="Proteomes" id="UP001166674"/>
    </source>
</evidence>
<evidence type="ECO:0000256" key="14">
    <source>
        <dbReference type="ARBA" id="ARBA00023065"/>
    </source>
</evidence>
<feature type="domain" description="Dynein heavy chain tail" evidence="23">
    <location>
        <begin position="1287"/>
        <end position="1633"/>
    </location>
</feature>
<accession>A0AA41MVA1</accession>
<dbReference type="GO" id="GO:0016471">
    <property type="term" value="C:vacuolar proton-transporting V-type ATPase complex"/>
    <property type="evidence" value="ECO:0007669"/>
    <property type="project" value="TreeGrafter"/>
</dbReference>
<evidence type="ECO:0000259" key="24">
    <source>
        <dbReference type="Pfam" id="PF08393"/>
    </source>
</evidence>
<evidence type="ECO:0000256" key="10">
    <source>
        <dbReference type="ARBA" id="ARBA00022840"/>
    </source>
</evidence>
<evidence type="ECO:0000313" key="26">
    <source>
        <dbReference type="EMBL" id="MBZ3878796.1"/>
    </source>
</evidence>
<keyword evidence="27" id="KW-1185">Reference proteome</keyword>
<dbReference type="GO" id="GO:0033179">
    <property type="term" value="C:proton-transporting V-type ATPase, V0 domain"/>
    <property type="evidence" value="ECO:0007669"/>
    <property type="project" value="InterPro"/>
</dbReference>
<evidence type="ECO:0000256" key="1">
    <source>
        <dbReference type="ARBA" id="ARBA00004141"/>
    </source>
</evidence>
<feature type="transmembrane region" description="Helical" evidence="22">
    <location>
        <begin position="786"/>
        <end position="808"/>
    </location>
</feature>
<comment type="similarity">
    <text evidence="3">Belongs to the dynein heavy chain family.</text>
</comment>
<feature type="transmembrane region" description="Helical" evidence="22">
    <location>
        <begin position="451"/>
        <end position="468"/>
    </location>
</feature>
<dbReference type="GO" id="GO:0051117">
    <property type="term" value="F:ATPase binding"/>
    <property type="evidence" value="ECO:0007669"/>
    <property type="project" value="TreeGrafter"/>
</dbReference>
<feature type="transmembrane region" description="Helical" evidence="22">
    <location>
        <begin position="584"/>
        <end position="610"/>
    </location>
</feature>
<dbReference type="GO" id="GO:0005886">
    <property type="term" value="C:plasma membrane"/>
    <property type="evidence" value="ECO:0007669"/>
    <property type="project" value="TreeGrafter"/>
</dbReference>
<feature type="transmembrane region" description="Helical" evidence="22">
    <location>
        <begin position="554"/>
        <end position="572"/>
    </location>
</feature>
<dbReference type="FunFam" id="1.10.287.2620:FF:000002">
    <property type="entry name" value="Dynein heavy chain 2, axonemal"/>
    <property type="match status" value="1"/>
</dbReference>
<evidence type="ECO:0000256" key="22">
    <source>
        <dbReference type="SAM" id="Phobius"/>
    </source>
</evidence>
<dbReference type="InterPro" id="IPR042222">
    <property type="entry name" value="Dynein_2_N"/>
</dbReference>
<evidence type="ECO:0000256" key="17">
    <source>
        <dbReference type="ARBA" id="ARBA00023175"/>
    </source>
</evidence>
<keyword evidence="8" id="KW-0493">Microtubule</keyword>
<evidence type="ECO:0000256" key="4">
    <source>
        <dbReference type="ARBA" id="ARBA00009904"/>
    </source>
</evidence>
<evidence type="ECO:0000256" key="20">
    <source>
        <dbReference type="SAM" id="Coils"/>
    </source>
</evidence>
<feature type="domain" description="Dynein heavy chain linker" evidence="24">
    <location>
        <begin position="2130"/>
        <end position="2391"/>
    </location>
</feature>
<dbReference type="GO" id="GO:0005524">
    <property type="term" value="F:ATP binding"/>
    <property type="evidence" value="ECO:0007669"/>
    <property type="project" value="UniProtKB-KW"/>
</dbReference>
<feature type="transmembrane region" description="Helical" evidence="22">
    <location>
        <begin position="651"/>
        <end position="674"/>
    </location>
</feature>
<evidence type="ECO:0000256" key="13">
    <source>
        <dbReference type="ARBA" id="ARBA00023054"/>
    </source>
</evidence>
<evidence type="ECO:0000256" key="12">
    <source>
        <dbReference type="ARBA" id="ARBA00023017"/>
    </source>
</evidence>
<organism evidence="26 27">
    <name type="scientific">Sciurus carolinensis</name>
    <name type="common">Eastern gray squirrel</name>
    <dbReference type="NCBI Taxonomy" id="30640"/>
    <lineage>
        <taxon>Eukaryota</taxon>
        <taxon>Metazoa</taxon>
        <taxon>Chordata</taxon>
        <taxon>Craniata</taxon>
        <taxon>Vertebrata</taxon>
        <taxon>Euteleostomi</taxon>
        <taxon>Mammalia</taxon>
        <taxon>Eutheria</taxon>
        <taxon>Euarchontoglires</taxon>
        <taxon>Glires</taxon>
        <taxon>Rodentia</taxon>
        <taxon>Sciuromorpha</taxon>
        <taxon>Sciuridae</taxon>
        <taxon>Sciurinae</taxon>
        <taxon>Sciurini</taxon>
        <taxon>Sciurus</taxon>
    </lineage>
</organism>
<keyword evidence="12" id="KW-0243">Dynein</keyword>
<dbReference type="Gene3D" id="1.10.287.2620">
    <property type="match status" value="1"/>
</dbReference>
<keyword evidence="5" id="KW-0813">Transport</keyword>
<evidence type="ECO:0000256" key="18">
    <source>
        <dbReference type="ARBA" id="ARBA00023212"/>
    </source>
</evidence>
<dbReference type="Pfam" id="PF25007">
    <property type="entry name" value="DYH2-5-8_CC"/>
    <property type="match status" value="1"/>
</dbReference>
<dbReference type="PANTHER" id="PTHR11629:SF22">
    <property type="entry name" value="V-TYPE PROTON ATPASE 116 KDA SUBUNIT A 2"/>
    <property type="match status" value="1"/>
</dbReference>
<dbReference type="InterPro" id="IPR013602">
    <property type="entry name" value="Dynein_heavy_linker"/>
</dbReference>
<feature type="region of interest" description="Disordered" evidence="21">
    <location>
        <begin position="917"/>
        <end position="947"/>
    </location>
</feature>
<feature type="compositionally biased region" description="Acidic residues" evidence="21">
    <location>
        <begin position="917"/>
        <end position="936"/>
    </location>
</feature>
<evidence type="ECO:0000256" key="6">
    <source>
        <dbReference type="ARBA" id="ARBA00022490"/>
    </source>
</evidence>
<dbReference type="Proteomes" id="UP001166674">
    <property type="component" value="Unassembled WGS sequence"/>
</dbReference>
<dbReference type="GO" id="GO:0046961">
    <property type="term" value="F:proton-transporting ATPase activity, rotational mechanism"/>
    <property type="evidence" value="ECO:0007669"/>
    <property type="project" value="InterPro"/>
</dbReference>
<keyword evidence="19" id="KW-0966">Cell projection</keyword>
<evidence type="ECO:0000256" key="21">
    <source>
        <dbReference type="SAM" id="MobiDB-lite"/>
    </source>
</evidence>
<comment type="subcellular location">
    <subcellularLocation>
        <location evidence="2">Cytoplasm</location>
        <location evidence="2">Cytoskeleton</location>
        <location evidence="2">Cilium axoneme</location>
    </subcellularLocation>
    <subcellularLocation>
        <location evidence="1">Membrane</location>
        <topology evidence="1">Multi-pass membrane protein</topology>
    </subcellularLocation>
</comment>
<evidence type="ECO:0000256" key="5">
    <source>
        <dbReference type="ARBA" id="ARBA00022448"/>
    </source>
</evidence>
<dbReference type="Pfam" id="PF08385">
    <property type="entry name" value="DHC_N1"/>
    <property type="match status" value="2"/>
</dbReference>
<evidence type="ECO:0000256" key="19">
    <source>
        <dbReference type="ARBA" id="ARBA00023273"/>
    </source>
</evidence>
<dbReference type="Gene3D" id="1.20.140.100">
    <property type="entry name" value="Dynein heavy chain, N-terminal domain 2"/>
    <property type="match status" value="1"/>
</dbReference>
<reference evidence="26" key="1">
    <citation type="submission" date="2020-03" db="EMBL/GenBank/DDBJ databases">
        <title>Studies in the Genomics of Life Span.</title>
        <authorList>
            <person name="Glass D."/>
        </authorList>
    </citation>
    <scope>NUCLEOTIDE SEQUENCE</scope>
    <source>
        <strain evidence="26">SUZIE</strain>
        <tissue evidence="26">Muscle</tissue>
    </source>
</reference>
<dbReference type="InterPro" id="IPR056759">
    <property type="entry name" value="DYH2-5-8_CC"/>
</dbReference>
<keyword evidence="17" id="KW-0505">Motor protein</keyword>
<feature type="coiled-coil region" evidence="20">
    <location>
        <begin position="94"/>
        <end position="128"/>
    </location>
</feature>
<keyword evidence="10" id="KW-0067">ATP-binding</keyword>
<feature type="transmembrane region" description="Helical" evidence="22">
    <location>
        <begin position="406"/>
        <end position="430"/>
    </location>
</feature>
<dbReference type="InterPro" id="IPR002490">
    <property type="entry name" value="V-ATPase_116kDa_su"/>
</dbReference>
<keyword evidence="9" id="KW-0547">Nucleotide-binding</keyword>
<keyword evidence="18" id="KW-0206">Cytoskeleton</keyword>
<protein>
    <submittedName>
        <fullName evidence="26">Dynein heavy chain 10, axonemal</fullName>
    </submittedName>
</protein>
<dbReference type="EMBL" id="JAATJV010336900">
    <property type="protein sequence ID" value="MBZ3878796.1"/>
    <property type="molecule type" value="Genomic_DNA"/>
</dbReference>
<evidence type="ECO:0000256" key="2">
    <source>
        <dbReference type="ARBA" id="ARBA00004430"/>
    </source>
</evidence>
<dbReference type="GO" id="GO:0030286">
    <property type="term" value="C:dynein complex"/>
    <property type="evidence" value="ECO:0007669"/>
    <property type="project" value="UniProtKB-KW"/>
</dbReference>
<name>A0AA41MVA1_SCICA</name>
<dbReference type="InterPro" id="IPR013594">
    <property type="entry name" value="Dynein_heavy_tail"/>
</dbReference>